<dbReference type="RefSeq" id="WP_110402572.1">
    <property type="nucleotide sequence ID" value="NZ_QJJS01000032.1"/>
</dbReference>
<dbReference type="PIRSF" id="PIRSF015957">
    <property type="entry name" value="UCP015957"/>
    <property type="match status" value="1"/>
</dbReference>
<feature type="active site" description="Proton acceptor" evidence="7">
    <location>
        <position position="89"/>
    </location>
</feature>
<dbReference type="OrthoDB" id="2111523at2"/>
<evidence type="ECO:0000313" key="8">
    <source>
        <dbReference type="EMBL" id="PXW91572.1"/>
    </source>
</evidence>
<organism evidence="8 9">
    <name type="scientific">Sphaerotilus hippei</name>
    <dbReference type="NCBI Taxonomy" id="744406"/>
    <lineage>
        <taxon>Bacteria</taxon>
        <taxon>Pseudomonadati</taxon>
        <taxon>Pseudomonadota</taxon>
        <taxon>Betaproteobacteria</taxon>
        <taxon>Burkholderiales</taxon>
        <taxon>Sphaerotilaceae</taxon>
        <taxon>Sphaerotilus</taxon>
    </lineage>
</organism>
<dbReference type="EC" id="4.2.3.153" evidence="2"/>
<reference evidence="8 9" key="1">
    <citation type="submission" date="2018-05" db="EMBL/GenBank/DDBJ databases">
        <title>Genomic Encyclopedia of Type Strains, Phase IV (KMG-IV): sequencing the most valuable type-strain genomes for metagenomic binning, comparative biology and taxonomic classification.</title>
        <authorList>
            <person name="Goeker M."/>
        </authorList>
    </citation>
    <scope>NUCLEOTIDE SEQUENCE [LARGE SCALE GENOMIC DNA]</scope>
    <source>
        <strain evidence="8 9">DSM 566</strain>
    </source>
</reference>
<comment type="catalytic activity">
    <reaction evidence="6">
        <text>2 D-glyceraldehyde 3-phosphate = 4-(hydroxymethyl)-2-furancarboxaldehyde phosphate + phosphate + 2 H2O</text>
        <dbReference type="Rhea" id="RHEA:43536"/>
        <dbReference type="ChEBI" id="CHEBI:15377"/>
        <dbReference type="ChEBI" id="CHEBI:43474"/>
        <dbReference type="ChEBI" id="CHEBI:59776"/>
        <dbReference type="ChEBI" id="CHEBI:83407"/>
        <dbReference type="EC" id="4.2.3.153"/>
    </reaction>
</comment>
<evidence type="ECO:0000256" key="4">
    <source>
        <dbReference type="ARBA" id="ARBA00023270"/>
    </source>
</evidence>
<name>A0A318GWN7_9BURK</name>
<evidence type="ECO:0000256" key="1">
    <source>
        <dbReference type="ARBA" id="ARBA00003810"/>
    </source>
</evidence>
<dbReference type="Proteomes" id="UP000247811">
    <property type="component" value="Unassembled WGS sequence"/>
</dbReference>
<keyword evidence="4" id="KW-0704">Schiff base</keyword>
<evidence type="ECO:0000256" key="3">
    <source>
        <dbReference type="ARBA" id="ARBA00023239"/>
    </source>
</evidence>
<gene>
    <name evidence="8" type="ORF">C7444_13216</name>
</gene>
<evidence type="ECO:0000256" key="5">
    <source>
        <dbReference type="ARBA" id="ARBA00032523"/>
    </source>
</evidence>
<keyword evidence="3" id="KW-0456">Lyase</keyword>
<comment type="caution">
    <text evidence="8">The sequence shown here is derived from an EMBL/GenBank/DDBJ whole genome shotgun (WGS) entry which is preliminary data.</text>
</comment>
<evidence type="ECO:0000313" key="9">
    <source>
        <dbReference type="Proteomes" id="UP000247811"/>
    </source>
</evidence>
<accession>A0A318GWN7</accession>
<protein>
    <recommendedName>
        <fullName evidence="2">(5-formylfuran-3-yl)methyl phosphate synthase</fullName>
        <ecNumber evidence="2">4.2.3.153</ecNumber>
    </recommendedName>
    <alternativeName>
        <fullName evidence="5">4-(hydroxymethyl)-2-furancarboxaldehyde-phosphate synthase</fullName>
    </alternativeName>
</protein>
<dbReference type="SUPFAM" id="SSF51569">
    <property type="entry name" value="Aldolase"/>
    <property type="match status" value="1"/>
</dbReference>
<evidence type="ECO:0000256" key="6">
    <source>
        <dbReference type="ARBA" id="ARBA00047628"/>
    </source>
</evidence>
<dbReference type="GO" id="GO:0016829">
    <property type="term" value="F:lyase activity"/>
    <property type="evidence" value="ECO:0007669"/>
    <property type="project" value="UniProtKB-KW"/>
</dbReference>
<evidence type="ECO:0000256" key="7">
    <source>
        <dbReference type="PIRSR" id="PIRSR015957-1"/>
    </source>
</evidence>
<feature type="active site" description="Schiff-base intermediate with substrate" evidence="7">
    <location>
        <position position="27"/>
    </location>
</feature>
<sequence>MKILVSVRDAEEARIAARAGVDLIDLKEPSRGALGGLPPEAIASITALLRRIAPATPVSATIGDWPADALEAITRQVRAVAACGVDYVKVGVLPGPCSRALIARLGELQAGGLALVPVFIADHGLPDALVGQALAHRFPALMLDTQDKRAGSLMDVTGADERAGFVARVQAGGALAGLSGALRLHHLARLGEAGPDFAGFRSVVCRQDRAATLEASRLADLIAAVAATRRPGRRLERAQMPMPQSPGPVPGVGGHATLDAVC</sequence>
<evidence type="ECO:0000256" key="2">
    <source>
        <dbReference type="ARBA" id="ARBA00012553"/>
    </source>
</evidence>
<dbReference type="EMBL" id="QJJS01000032">
    <property type="protein sequence ID" value="PXW91572.1"/>
    <property type="molecule type" value="Genomic_DNA"/>
</dbReference>
<dbReference type="InterPro" id="IPR007565">
    <property type="entry name" value="4HFCP_synth"/>
</dbReference>
<proteinExistence type="predicted"/>
<comment type="function">
    <text evidence="1">Catalyzes the formation of 4-(hydroxymethyl)-2-furancarboxaldehyde phosphate (4-HFC-P) from two molecules of glyceraldehyde-3-P (GA-3-P).</text>
</comment>
<dbReference type="AlphaFoldDB" id="A0A318GWN7"/>
<dbReference type="Pfam" id="PF04476">
    <property type="entry name" value="4HFCP_synth"/>
    <property type="match status" value="1"/>
</dbReference>
<keyword evidence="9" id="KW-1185">Reference proteome</keyword>